<keyword evidence="2" id="KW-0812">Transmembrane</keyword>
<sequence length="67" mass="7355">MNWPLIIALSLAFAVVVGNILLLKHTARLQISPFKQLSGKNAKLDLTDSVKDSRTHSDSLPVRSKAE</sequence>
<organism evidence="3 4">
    <name type="scientific">Rheinheimera aquimaris</name>
    <dbReference type="NCBI Taxonomy" id="412437"/>
    <lineage>
        <taxon>Bacteria</taxon>
        <taxon>Pseudomonadati</taxon>
        <taxon>Pseudomonadota</taxon>
        <taxon>Gammaproteobacteria</taxon>
        <taxon>Chromatiales</taxon>
        <taxon>Chromatiaceae</taxon>
        <taxon>Rheinheimera</taxon>
    </lineage>
</organism>
<reference evidence="4" key="1">
    <citation type="journal article" date="2019" name="Int. J. Syst. Evol. Microbiol.">
        <title>The Global Catalogue of Microorganisms (GCM) 10K type strain sequencing project: providing services to taxonomists for standard genome sequencing and annotation.</title>
        <authorList>
            <consortium name="The Broad Institute Genomics Platform"/>
            <consortium name="The Broad Institute Genome Sequencing Center for Infectious Disease"/>
            <person name="Wu L."/>
            <person name="Ma J."/>
        </authorList>
    </citation>
    <scope>NUCLEOTIDE SEQUENCE [LARGE SCALE GENOMIC DNA]</scope>
    <source>
        <strain evidence="4">JCM 14331</strain>
    </source>
</reference>
<feature type="region of interest" description="Disordered" evidence="1">
    <location>
        <begin position="48"/>
        <end position="67"/>
    </location>
</feature>
<proteinExistence type="predicted"/>
<feature type="compositionally biased region" description="Basic and acidic residues" evidence="1">
    <location>
        <begin position="48"/>
        <end position="57"/>
    </location>
</feature>
<dbReference type="Pfam" id="PF11446">
    <property type="entry name" value="DUF2897"/>
    <property type="match status" value="1"/>
</dbReference>
<keyword evidence="2" id="KW-1133">Transmembrane helix</keyword>
<dbReference type="RefSeq" id="WP_166670440.1">
    <property type="nucleotide sequence ID" value="NZ_BAAAEO010000006.1"/>
</dbReference>
<evidence type="ECO:0000256" key="1">
    <source>
        <dbReference type="SAM" id="MobiDB-lite"/>
    </source>
</evidence>
<keyword evidence="2" id="KW-0472">Membrane</keyword>
<dbReference type="InterPro" id="IPR021550">
    <property type="entry name" value="DUF2897"/>
</dbReference>
<comment type="caution">
    <text evidence="3">The sequence shown here is derived from an EMBL/GenBank/DDBJ whole genome shotgun (WGS) entry which is preliminary data.</text>
</comment>
<name>A0ABP3PDW5_9GAMM</name>
<evidence type="ECO:0000313" key="4">
    <source>
        <dbReference type="Proteomes" id="UP001501169"/>
    </source>
</evidence>
<accession>A0ABP3PDW5</accession>
<keyword evidence="4" id="KW-1185">Reference proteome</keyword>
<evidence type="ECO:0008006" key="5">
    <source>
        <dbReference type="Google" id="ProtNLM"/>
    </source>
</evidence>
<feature type="transmembrane region" description="Helical" evidence="2">
    <location>
        <begin position="6"/>
        <end position="23"/>
    </location>
</feature>
<gene>
    <name evidence="3" type="ORF">GCM10009098_33740</name>
</gene>
<dbReference type="EMBL" id="BAAAEO010000006">
    <property type="protein sequence ID" value="GAA0562888.1"/>
    <property type="molecule type" value="Genomic_DNA"/>
</dbReference>
<evidence type="ECO:0000313" key="3">
    <source>
        <dbReference type="EMBL" id="GAA0562888.1"/>
    </source>
</evidence>
<protein>
    <recommendedName>
        <fullName evidence="5">DUF2897 family protein</fullName>
    </recommendedName>
</protein>
<evidence type="ECO:0000256" key="2">
    <source>
        <dbReference type="SAM" id="Phobius"/>
    </source>
</evidence>
<dbReference type="Proteomes" id="UP001501169">
    <property type="component" value="Unassembled WGS sequence"/>
</dbReference>